<evidence type="ECO:0000313" key="1">
    <source>
        <dbReference type="EMBL" id="KAI3829984.1"/>
    </source>
</evidence>
<sequence length="148" mass="16390">MLRSIQFLNLPLSGIKPFSRRVGNCPLHIRAPAPPVENINSGIPSSLAASSVNPISKSDTIQVTGVKESPNLAIRSRSTTLGTMASAYTKVACRAVNQGQYGNFTHAVHALLSPFCHHIPFHDTNHPLFFLLHTLIRCLTKRERERRR</sequence>
<evidence type="ECO:0000313" key="2">
    <source>
        <dbReference type="Proteomes" id="UP001056120"/>
    </source>
</evidence>
<keyword evidence="2" id="KW-1185">Reference proteome</keyword>
<reference evidence="1 2" key="2">
    <citation type="journal article" date="2022" name="Mol. Ecol. Resour.">
        <title>The genomes of chicory, endive, great burdock and yacon provide insights into Asteraceae paleo-polyploidization history and plant inulin production.</title>
        <authorList>
            <person name="Fan W."/>
            <person name="Wang S."/>
            <person name="Wang H."/>
            <person name="Wang A."/>
            <person name="Jiang F."/>
            <person name="Liu H."/>
            <person name="Zhao H."/>
            <person name="Xu D."/>
            <person name="Zhang Y."/>
        </authorList>
    </citation>
    <scope>NUCLEOTIDE SEQUENCE [LARGE SCALE GENOMIC DNA]</scope>
    <source>
        <strain evidence="2">cv. Yunnan</strain>
        <tissue evidence="1">Leaves</tissue>
    </source>
</reference>
<reference evidence="2" key="1">
    <citation type="journal article" date="2022" name="Mol. Ecol. Resour.">
        <title>The genomes of chicory, endive, great burdock and yacon provide insights into Asteraceae palaeo-polyploidization history and plant inulin production.</title>
        <authorList>
            <person name="Fan W."/>
            <person name="Wang S."/>
            <person name="Wang H."/>
            <person name="Wang A."/>
            <person name="Jiang F."/>
            <person name="Liu H."/>
            <person name="Zhao H."/>
            <person name="Xu D."/>
            <person name="Zhang Y."/>
        </authorList>
    </citation>
    <scope>NUCLEOTIDE SEQUENCE [LARGE SCALE GENOMIC DNA]</scope>
    <source>
        <strain evidence="2">cv. Yunnan</strain>
    </source>
</reference>
<gene>
    <name evidence="1" type="ORF">L1987_04116</name>
</gene>
<proteinExistence type="predicted"/>
<dbReference type="Proteomes" id="UP001056120">
    <property type="component" value="Linkage Group LG01"/>
</dbReference>
<organism evidence="1 2">
    <name type="scientific">Smallanthus sonchifolius</name>
    <dbReference type="NCBI Taxonomy" id="185202"/>
    <lineage>
        <taxon>Eukaryota</taxon>
        <taxon>Viridiplantae</taxon>
        <taxon>Streptophyta</taxon>
        <taxon>Embryophyta</taxon>
        <taxon>Tracheophyta</taxon>
        <taxon>Spermatophyta</taxon>
        <taxon>Magnoliopsida</taxon>
        <taxon>eudicotyledons</taxon>
        <taxon>Gunneridae</taxon>
        <taxon>Pentapetalae</taxon>
        <taxon>asterids</taxon>
        <taxon>campanulids</taxon>
        <taxon>Asterales</taxon>
        <taxon>Asteraceae</taxon>
        <taxon>Asteroideae</taxon>
        <taxon>Heliantheae alliance</taxon>
        <taxon>Millerieae</taxon>
        <taxon>Smallanthus</taxon>
    </lineage>
</organism>
<accession>A0ACB9KCK2</accession>
<protein>
    <submittedName>
        <fullName evidence="1">Uncharacterized protein</fullName>
    </submittedName>
</protein>
<dbReference type="EMBL" id="CM042018">
    <property type="protein sequence ID" value="KAI3829984.1"/>
    <property type="molecule type" value="Genomic_DNA"/>
</dbReference>
<comment type="caution">
    <text evidence="1">The sequence shown here is derived from an EMBL/GenBank/DDBJ whole genome shotgun (WGS) entry which is preliminary data.</text>
</comment>
<name>A0ACB9KCK2_9ASTR</name>